<comment type="caution">
    <text evidence="2">The sequence shown here is derived from an EMBL/GenBank/DDBJ whole genome shotgun (WGS) entry which is preliminary data.</text>
</comment>
<keyword evidence="1" id="KW-1133">Transmembrane helix</keyword>
<evidence type="ECO:0000256" key="1">
    <source>
        <dbReference type="SAM" id="Phobius"/>
    </source>
</evidence>
<gene>
    <name evidence="2" type="ORF">DGYR_LOCUS12051</name>
</gene>
<name>A0A7I8W8R8_9ANNE</name>
<evidence type="ECO:0000313" key="2">
    <source>
        <dbReference type="EMBL" id="CAD5124516.1"/>
    </source>
</evidence>
<dbReference type="Proteomes" id="UP000549394">
    <property type="component" value="Unassembled WGS sequence"/>
</dbReference>
<evidence type="ECO:0000313" key="3">
    <source>
        <dbReference type="Proteomes" id="UP000549394"/>
    </source>
</evidence>
<protein>
    <submittedName>
        <fullName evidence="2">DgyrCDS12795</fullName>
    </submittedName>
</protein>
<sequence>MKNLVDLQLKDIKYDEIFAGSGFPPARSCAEDSVGIQIFDLKKSEFDDTNNNNGAHKGKLTEGLRLGINRYCTLNSCPSGGESIKDSDVTYGPDVVERSNNLYLSVCIVRSSLRFGNAASLFSRQQLREILADSVTISEIRTVFPKRLIVADPPKSKGLKGWQIALIAVGCVAFVALIAGAIIFAKKKKNSAVQDNS</sequence>
<accession>A0A7I8W8R8</accession>
<keyword evidence="1" id="KW-0812">Transmembrane</keyword>
<keyword evidence="3" id="KW-1185">Reference proteome</keyword>
<reference evidence="2 3" key="1">
    <citation type="submission" date="2020-08" db="EMBL/GenBank/DDBJ databases">
        <authorList>
            <person name="Hejnol A."/>
        </authorList>
    </citation>
    <scope>NUCLEOTIDE SEQUENCE [LARGE SCALE GENOMIC DNA]</scope>
</reference>
<organism evidence="2 3">
    <name type="scientific">Dimorphilus gyrociliatus</name>
    <dbReference type="NCBI Taxonomy" id="2664684"/>
    <lineage>
        <taxon>Eukaryota</taxon>
        <taxon>Metazoa</taxon>
        <taxon>Spiralia</taxon>
        <taxon>Lophotrochozoa</taxon>
        <taxon>Annelida</taxon>
        <taxon>Polychaeta</taxon>
        <taxon>Polychaeta incertae sedis</taxon>
        <taxon>Dinophilidae</taxon>
        <taxon>Dimorphilus</taxon>
    </lineage>
</organism>
<feature type="transmembrane region" description="Helical" evidence="1">
    <location>
        <begin position="162"/>
        <end position="185"/>
    </location>
</feature>
<keyword evidence="1" id="KW-0472">Membrane</keyword>
<dbReference type="AlphaFoldDB" id="A0A7I8W8R8"/>
<dbReference type="EMBL" id="CAJFCJ010000021">
    <property type="protein sequence ID" value="CAD5124516.1"/>
    <property type="molecule type" value="Genomic_DNA"/>
</dbReference>
<proteinExistence type="predicted"/>